<dbReference type="EMBL" id="RRYP01012707">
    <property type="protein sequence ID" value="TNV76934.1"/>
    <property type="molecule type" value="Genomic_DNA"/>
</dbReference>
<feature type="compositionally biased region" description="Polar residues" evidence="1">
    <location>
        <begin position="261"/>
        <end position="279"/>
    </location>
</feature>
<dbReference type="Proteomes" id="UP000785679">
    <property type="component" value="Unassembled WGS sequence"/>
</dbReference>
<protein>
    <submittedName>
        <fullName evidence="3">Uncharacterized protein</fullName>
    </submittedName>
</protein>
<keyword evidence="2" id="KW-0472">Membrane</keyword>
<reference evidence="3" key="1">
    <citation type="submission" date="2019-06" db="EMBL/GenBank/DDBJ databases">
        <authorList>
            <person name="Zheng W."/>
        </authorList>
    </citation>
    <scope>NUCLEOTIDE SEQUENCE</scope>
    <source>
        <strain evidence="3">QDHG01</strain>
    </source>
</reference>
<evidence type="ECO:0000256" key="1">
    <source>
        <dbReference type="SAM" id="MobiDB-lite"/>
    </source>
</evidence>
<organism evidence="3 4">
    <name type="scientific">Halteria grandinella</name>
    <dbReference type="NCBI Taxonomy" id="5974"/>
    <lineage>
        <taxon>Eukaryota</taxon>
        <taxon>Sar</taxon>
        <taxon>Alveolata</taxon>
        <taxon>Ciliophora</taxon>
        <taxon>Intramacronucleata</taxon>
        <taxon>Spirotrichea</taxon>
        <taxon>Stichotrichia</taxon>
        <taxon>Sporadotrichida</taxon>
        <taxon>Halteriidae</taxon>
        <taxon>Halteria</taxon>
    </lineage>
</organism>
<feature type="region of interest" description="Disordered" evidence="1">
    <location>
        <begin position="261"/>
        <end position="289"/>
    </location>
</feature>
<name>A0A8J8NL94_HALGN</name>
<keyword evidence="4" id="KW-1185">Reference proteome</keyword>
<feature type="region of interest" description="Disordered" evidence="1">
    <location>
        <begin position="142"/>
        <end position="173"/>
    </location>
</feature>
<keyword evidence="2" id="KW-0812">Transmembrane</keyword>
<evidence type="ECO:0000256" key="2">
    <source>
        <dbReference type="SAM" id="Phobius"/>
    </source>
</evidence>
<proteinExistence type="predicted"/>
<keyword evidence="2" id="KW-1133">Transmembrane helix</keyword>
<accession>A0A8J8NL94</accession>
<sequence length="289" mass="32326">MQSTYQNDTAEPDQGTTDSLEEGVTIKWAPLGIGLGVITLVVMVLIIFLWIKFCSKRKRKGSHQQVSPYIGGDAGKGVVLAEFHREIFNTVRQKRIVRLQNEKIMNIMHSRSPTELVITEKALKVEEYNADDEEVNFKNTNRDTASIVPSQSHLHKEPPGTPNSKNEAIEDGRPQIKIVNNVDIQEGPRTVPFGEVYARSTIFSSSFIIPMDNNAEGTDLRQNRLNQSNKSNNHRQNPKIYSSLAVPNIAGGSIINKIYADQSQGSGKNPKKQQLNSFTIMEGEQRPEL</sequence>
<dbReference type="AlphaFoldDB" id="A0A8J8NL94"/>
<feature type="transmembrane region" description="Helical" evidence="2">
    <location>
        <begin position="28"/>
        <end position="51"/>
    </location>
</feature>
<comment type="caution">
    <text evidence="3">The sequence shown here is derived from an EMBL/GenBank/DDBJ whole genome shotgun (WGS) entry which is preliminary data.</text>
</comment>
<evidence type="ECO:0000313" key="4">
    <source>
        <dbReference type="Proteomes" id="UP000785679"/>
    </source>
</evidence>
<evidence type="ECO:0000313" key="3">
    <source>
        <dbReference type="EMBL" id="TNV76934.1"/>
    </source>
</evidence>
<gene>
    <name evidence="3" type="ORF">FGO68_gene6199</name>
</gene>
<feature type="compositionally biased region" description="Polar residues" evidence="1">
    <location>
        <begin position="142"/>
        <end position="152"/>
    </location>
</feature>